<feature type="compositionally biased region" description="Polar residues" evidence="1">
    <location>
        <begin position="306"/>
        <end position="320"/>
    </location>
</feature>
<reference evidence="2 3" key="1">
    <citation type="journal article" date="2019" name="Nat. Ecol. Evol.">
        <title>Megaphylogeny resolves global patterns of mushroom evolution.</title>
        <authorList>
            <person name="Varga T."/>
            <person name="Krizsan K."/>
            <person name="Foldi C."/>
            <person name="Dima B."/>
            <person name="Sanchez-Garcia M."/>
            <person name="Sanchez-Ramirez S."/>
            <person name="Szollosi G.J."/>
            <person name="Szarkandi J.G."/>
            <person name="Papp V."/>
            <person name="Albert L."/>
            <person name="Andreopoulos W."/>
            <person name="Angelini C."/>
            <person name="Antonin V."/>
            <person name="Barry K.W."/>
            <person name="Bougher N.L."/>
            <person name="Buchanan P."/>
            <person name="Buyck B."/>
            <person name="Bense V."/>
            <person name="Catcheside P."/>
            <person name="Chovatia M."/>
            <person name="Cooper J."/>
            <person name="Damon W."/>
            <person name="Desjardin D."/>
            <person name="Finy P."/>
            <person name="Geml J."/>
            <person name="Haridas S."/>
            <person name="Hughes K."/>
            <person name="Justo A."/>
            <person name="Karasinski D."/>
            <person name="Kautmanova I."/>
            <person name="Kiss B."/>
            <person name="Kocsube S."/>
            <person name="Kotiranta H."/>
            <person name="LaButti K.M."/>
            <person name="Lechner B.E."/>
            <person name="Liimatainen K."/>
            <person name="Lipzen A."/>
            <person name="Lukacs Z."/>
            <person name="Mihaltcheva S."/>
            <person name="Morgado L.N."/>
            <person name="Niskanen T."/>
            <person name="Noordeloos M.E."/>
            <person name="Ohm R.A."/>
            <person name="Ortiz-Santana B."/>
            <person name="Ovrebo C."/>
            <person name="Racz N."/>
            <person name="Riley R."/>
            <person name="Savchenko A."/>
            <person name="Shiryaev A."/>
            <person name="Soop K."/>
            <person name="Spirin V."/>
            <person name="Szebenyi C."/>
            <person name="Tomsovsky M."/>
            <person name="Tulloss R.E."/>
            <person name="Uehling J."/>
            <person name="Grigoriev I.V."/>
            <person name="Vagvolgyi C."/>
            <person name="Papp T."/>
            <person name="Martin F.M."/>
            <person name="Miettinen O."/>
            <person name="Hibbett D.S."/>
            <person name="Nagy L.G."/>
        </authorList>
    </citation>
    <scope>NUCLEOTIDE SEQUENCE [LARGE SCALE GENOMIC DNA]</scope>
    <source>
        <strain evidence="2 3">CBS 166.37</strain>
    </source>
</reference>
<keyword evidence="3" id="KW-1185">Reference proteome</keyword>
<feature type="compositionally biased region" description="Polar residues" evidence="1">
    <location>
        <begin position="473"/>
        <end position="482"/>
    </location>
</feature>
<evidence type="ECO:0000313" key="3">
    <source>
        <dbReference type="Proteomes" id="UP000308652"/>
    </source>
</evidence>
<dbReference type="EMBL" id="ML213603">
    <property type="protein sequence ID" value="TFK38439.1"/>
    <property type="molecule type" value="Genomic_DNA"/>
</dbReference>
<feature type="region of interest" description="Disordered" evidence="1">
    <location>
        <begin position="109"/>
        <end position="135"/>
    </location>
</feature>
<evidence type="ECO:0000313" key="2">
    <source>
        <dbReference type="EMBL" id="TFK38439.1"/>
    </source>
</evidence>
<sequence length="504" mass="57057">MPAQSYYQLGGYRPHITWKSHTHDDKALAKAITAAESPLRLQAENALLELVLGIKPTGSSHLLITEDEARKLVRYLGLPYPKNPYKESNFESLSPILFTSEKVLAKKLSTLKPKPRKPGDTSQANKLYQSGKEGEPRGMFEHGRNLYHILQNTINKDKFALQDTPWSNVRIGAIVWNTTKIDDRPYKDRIEHPKVLDLAWAEASKPDITPKLDGIKYFYSTANSHLNQGTNKMPFRYGEPVQGSKDDFVRDHLQPLFNDYVSDTDKPLILLVHEAETTLNVLKDFGIDISRWKLGIKDLAGPYQHPSYTHNSSRSYGNDYNQRRNRPRSRSRSPRRYEGHSSRRASYSSRRSPHLTYSEDHRPRAQTYAPVYVVDVKLLYRRLMQTDDFAETTVNIARALDIADEPGWCAGNEAPLLIDIWRSMISGLSIDEQRALRYPQPDEPLTSKSSPASHGADGNDDDDDDDEVDPNSLAVNVESSSAAVKALYNPIDPDSESDYGEDSD</sequence>
<feature type="compositionally biased region" description="Basic residues" evidence="1">
    <location>
        <begin position="323"/>
        <end position="334"/>
    </location>
</feature>
<feature type="region of interest" description="Disordered" evidence="1">
    <location>
        <begin position="305"/>
        <end position="362"/>
    </location>
</feature>
<proteinExistence type="predicted"/>
<name>A0A5C3LYY1_9AGAR</name>
<gene>
    <name evidence="2" type="ORF">BDQ12DRAFT_683668</name>
</gene>
<evidence type="ECO:0000256" key="1">
    <source>
        <dbReference type="SAM" id="MobiDB-lite"/>
    </source>
</evidence>
<accession>A0A5C3LYY1</accession>
<dbReference type="AlphaFoldDB" id="A0A5C3LYY1"/>
<dbReference type="OrthoDB" id="3235609at2759"/>
<organism evidence="2 3">
    <name type="scientific">Crucibulum laeve</name>
    <dbReference type="NCBI Taxonomy" id="68775"/>
    <lineage>
        <taxon>Eukaryota</taxon>
        <taxon>Fungi</taxon>
        <taxon>Dikarya</taxon>
        <taxon>Basidiomycota</taxon>
        <taxon>Agaricomycotina</taxon>
        <taxon>Agaricomycetes</taxon>
        <taxon>Agaricomycetidae</taxon>
        <taxon>Agaricales</taxon>
        <taxon>Agaricineae</taxon>
        <taxon>Nidulariaceae</taxon>
        <taxon>Crucibulum</taxon>
    </lineage>
</organism>
<protein>
    <submittedName>
        <fullName evidence="2">Uncharacterized protein</fullName>
    </submittedName>
</protein>
<feature type="compositionally biased region" description="Acidic residues" evidence="1">
    <location>
        <begin position="458"/>
        <end position="469"/>
    </location>
</feature>
<dbReference type="Proteomes" id="UP000308652">
    <property type="component" value="Unassembled WGS sequence"/>
</dbReference>
<feature type="compositionally biased region" description="Acidic residues" evidence="1">
    <location>
        <begin position="493"/>
        <end position="504"/>
    </location>
</feature>
<feature type="region of interest" description="Disordered" evidence="1">
    <location>
        <begin position="440"/>
        <end position="504"/>
    </location>
</feature>